<dbReference type="EMBL" id="CP039351">
    <property type="protein sequence ID" value="QCD98726.1"/>
    <property type="molecule type" value="Genomic_DNA"/>
</dbReference>
<dbReference type="InterPro" id="IPR039136">
    <property type="entry name" value="NUFIP1-like"/>
</dbReference>
<gene>
    <name evidence="3" type="ORF">DEO72_LG7g3</name>
</gene>
<evidence type="ECO:0000259" key="2">
    <source>
        <dbReference type="Pfam" id="PF10453"/>
    </source>
</evidence>
<evidence type="ECO:0000256" key="1">
    <source>
        <dbReference type="SAM" id="MobiDB-lite"/>
    </source>
</evidence>
<reference evidence="3 4" key="1">
    <citation type="submission" date="2019-04" db="EMBL/GenBank/DDBJ databases">
        <title>An improved genome assembly and genetic linkage map for asparagus bean, Vigna unguiculata ssp. sesquipedialis.</title>
        <authorList>
            <person name="Xia Q."/>
            <person name="Zhang R."/>
            <person name="Dong Y."/>
        </authorList>
    </citation>
    <scope>NUCLEOTIDE SEQUENCE [LARGE SCALE GENOMIC DNA]</scope>
    <source>
        <tissue evidence="3">Leaf</tissue>
    </source>
</reference>
<feature type="domain" description="FMR1-interacting protein 1 conserved" evidence="2">
    <location>
        <begin position="217"/>
        <end position="236"/>
    </location>
</feature>
<dbReference type="GO" id="GO:0003723">
    <property type="term" value="F:RNA binding"/>
    <property type="evidence" value="ECO:0007669"/>
    <property type="project" value="InterPro"/>
</dbReference>
<sequence>MHLCQMGMPGHQQGQPLVGVLGPQNNVGNPNYSNPMYPVQGQVILNAAQINLSHLQGQMLAQSILNILQPSNVNMSMPNGQFRAPYPMQNMNQQLPTQMSSPSQVVPHGMHPGSFPMFGFPNQLPQAMVNPYGNIKTNVPNTNWNGSPSKNFKNRPTRGGFKGGFQKSKFNDVNNGKRRTGFLKDHNGRGPYSGRAAQDSVRSKELKQQLERSFSVTYTEQEIKQWREARKKNHPCNNFQKEHLFDYIDDEHK</sequence>
<dbReference type="AlphaFoldDB" id="A0A4D6MFC1"/>
<feature type="compositionally biased region" description="Polar residues" evidence="1">
    <location>
        <begin position="140"/>
        <end position="151"/>
    </location>
</feature>
<dbReference type="GO" id="GO:0000492">
    <property type="term" value="P:box C/D snoRNP assembly"/>
    <property type="evidence" value="ECO:0007669"/>
    <property type="project" value="TreeGrafter"/>
</dbReference>
<protein>
    <submittedName>
        <fullName evidence="3">Cleavage and polyadenylation specificity factor subunit 4</fullName>
    </submittedName>
</protein>
<dbReference type="GO" id="GO:0005634">
    <property type="term" value="C:nucleus"/>
    <property type="evidence" value="ECO:0007669"/>
    <property type="project" value="TreeGrafter"/>
</dbReference>
<evidence type="ECO:0000313" key="3">
    <source>
        <dbReference type="EMBL" id="QCD98726.1"/>
    </source>
</evidence>
<keyword evidence="4" id="KW-1185">Reference proteome</keyword>
<proteinExistence type="predicted"/>
<name>A0A4D6MFC1_VIGUN</name>
<accession>A0A4D6MFC1</accession>
<dbReference type="Pfam" id="PF10453">
    <property type="entry name" value="NUFIP1"/>
    <property type="match status" value="1"/>
</dbReference>
<dbReference type="PANTHER" id="PTHR13309:SF0">
    <property type="entry name" value="FMR1-INTERACTING PROTEIN NUFIP1"/>
    <property type="match status" value="1"/>
</dbReference>
<organism evidence="3 4">
    <name type="scientific">Vigna unguiculata</name>
    <name type="common">Cowpea</name>
    <dbReference type="NCBI Taxonomy" id="3917"/>
    <lineage>
        <taxon>Eukaryota</taxon>
        <taxon>Viridiplantae</taxon>
        <taxon>Streptophyta</taxon>
        <taxon>Embryophyta</taxon>
        <taxon>Tracheophyta</taxon>
        <taxon>Spermatophyta</taxon>
        <taxon>Magnoliopsida</taxon>
        <taxon>eudicotyledons</taxon>
        <taxon>Gunneridae</taxon>
        <taxon>Pentapetalae</taxon>
        <taxon>rosids</taxon>
        <taxon>fabids</taxon>
        <taxon>Fabales</taxon>
        <taxon>Fabaceae</taxon>
        <taxon>Papilionoideae</taxon>
        <taxon>50 kb inversion clade</taxon>
        <taxon>NPAAA clade</taxon>
        <taxon>indigoferoid/millettioid clade</taxon>
        <taxon>Phaseoleae</taxon>
        <taxon>Vigna</taxon>
    </lineage>
</organism>
<dbReference type="PANTHER" id="PTHR13309">
    <property type="entry name" value="NUCLEAR FRAGILE X MENTAL RETARDATION PROTEIN INTERACTING PROTEIN 1"/>
    <property type="match status" value="1"/>
</dbReference>
<feature type="region of interest" description="Disordered" evidence="1">
    <location>
        <begin position="140"/>
        <end position="163"/>
    </location>
</feature>
<dbReference type="InterPro" id="IPR019496">
    <property type="entry name" value="NUFIP1_cons_dom"/>
</dbReference>
<dbReference type="Proteomes" id="UP000501690">
    <property type="component" value="Linkage Group LG7"/>
</dbReference>
<evidence type="ECO:0000313" key="4">
    <source>
        <dbReference type="Proteomes" id="UP000501690"/>
    </source>
</evidence>